<evidence type="ECO:0000313" key="3">
    <source>
        <dbReference type="Proteomes" id="UP000013251"/>
    </source>
</evidence>
<gene>
    <name evidence="2" type="ORF">F938_04026</name>
</gene>
<dbReference type="OrthoDB" id="6712885at2"/>
<dbReference type="GeneID" id="69460529"/>
<dbReference type="Proteomes" id="UP000013251">
    <property type="component" value="Unassembled WGS sequence"/>
</dbReference>
<evidence type="ECO:0008006" key="4">
    <source>
        <dbReference type="Google" id="ProtNLM"/>
    </source>
</evidence>
<feature type="chain" id="PRO_5004141585" description="Lipoprotein" evidence="1">
    <location>
        <begin position="22"/>
        <end position="71"/>
    </location>
</feature>
<name>N9EC44_ACIBZ</name>
<dbReference type="AlphaFoldDB" id="N9EC44"/>
<keyword evidence="3" id="KW-1185">Reference proteome</keyword>
<feature type="signal peptide" evidence="1">
    <location>
        <begin position="1"/>
        <end position="21"/>
    </location>
</feature>
<sequence>MKKQFGILMFLSLFCITGCSAKSVEKDAVLKLKVEPCGFDYDIDNYYCKADKLNLYKKILGIRQILIKIIR</sequence>
<evidence type="ECO:0000256" key="1">
    <source>
        <dbReference type="SAM" id="SignalP"/>
    </source>
</evidence>
<protein>
    <recommendedName>
        <fullName evidence="4">Lipoprotein</fullName>
    </recommendedName>
</protein>
<dbReference type="RefSeq" id="WP_005034596.1">
    <property type="nucleotide sequence ID" value="NZ_KB849756.1"/>
</dbReference>
<dbReference type="EMBL" id="APQG01000050">
    <property type="protein sequence ID" value="ENV90425.1"/>
    <property type="molecule type" value="Genomic_DNA"/>
</dbReference>
<dbReference type="HOGENOM" id="CLU_2730706_0_0_6"/>
<keyword evidence="1" id="KW-0732">Signal</keyword>
<accession>N9EC44</accession>
<organism evidence="2 3">
    <name type="scientific">Acinetobacter bereziniae LMG 1003 = CIP 70.12</name>
    <dbReference type="NCBI Taxonomy" id="981324"/>
    <lineage>
        <taxon>Bacteria</taxon>
        <taxon>Pseudomonadati</taxon>
        <taxon>Pseudomonadota</taxon>
        <taxon>Gammaproteobacteria</taxon>
        <taxon>Moraxellales</taxon>
        <taxon>Moraxellaceae</taxon>
        <taxon>Acinetobacter</taxon>
    </lineage>
</organism>
<comment type="caution">
    <text evidence="2">The sequence shown here is derived from an EMBL/GenBank/DDBJ whole genome shotgun (WGS) entry which is preliminary data.</text>
</comment>
<reference evidence="2 3" key="1">
    <citation type="submission" date="2013-02" db="EMBL/GenBank/DDBJ databases">
        <title>The Genome Sequence of Acinetobacter bereziniae CIP 70.12.</title>
        <authorList>
            <consortium name="The Broad Institute Genome Sequencing Platform"/>
            <consortium name="The Broad Institute Genome Sequencing Center for Infectious Disease"/>
            <person name="Cerqueira G."/>
            <person name="Feldgarden M."/>
            <person name="Courvalin P."/>
            <person name="Perichon B."/>
            <person name="Grillot-Courvalin C."/>
            <person name="Clermont D."/>
            <person name="Rocha E."/>
            <person name="Yoon E.-J."/>
            <person name="Nemec A."/>
            <person name="Walker B."/>
            <person name="Young S.K."/>
            <person name="Zeng Q."/>
            <person name="Gargeya S."/>
            <person name="Fitzgerald M."/>
            <person name="Haas B."/>
            <person name="Abouelleil A."/>
            <person name="Alvarado L."/>
            <person name="Arachchi H.M."/>
            <person name="Berlin A.M."/>
            <person name="Chapman S.B."/>
            <person name="Dewar J."/>
            <person name="Goldberg J."/>
            <person name="Griggs A."/>
            <person name="Gujja S."/>
            <person name="Hansen M."/>
            <person name="Howarth C."/>
            <person name="Imamovic A."/>
            <person name="Larimer J."/>
            <person name="McCowan C."/>
            <person name="Murphy C."/>
            <person name="Neiman D."/>
            <person name="Pearson M."/>
            <person name="Priest M."/>
            <person name="Roberts A."/>
            <person name="Saif S."/>
            <person name="Shea T."/>
            <person name="Sisk P."/>
            <person name="Sykes S."/>
            <person name="Wortman J."/>
            <person name="Nusbaum C."/>
            <person name="Birren B."/>
        </authorList>
    </citation>
    <scope>NUCLEOTIDE SEQUENCE [LARGE SCALE GENOMIC DNA]</scope>
    <source>
        <strain evidence="2 3">CIP 70.12</strain>
    </source>
</reference>
<proteinExistence type="predicted"/>
<evidence type="ECO:0000313" key="2">
    <source>
        <dbReference type="EMBL" id="ENV90425.1"/>
    </source>
</evidence>